<name>A0A0C3CYM4_9AGAM</name>
<evidence type="ECO:0000313" key="2">
    <source>
        <dbReference type="Proteomes" id="UP000053989"/>
    </source>
</evidence>
<evidence type="ECO:0000313" key="1">
    <source>
        <dbReference type="EMBL" id="KIM53645.1"/>
    </source>
</evidence>
<dbReference type="AlphaFoldDB" id="A0A0C3CYM4"/>
<proteinExistence type="predicted"/>
<organism evidence="1 2">
    <name type="scientific">Scleroderma citrinum Foug A</name>
    <dbReference type="NCBI Taxonomy" id="1036808"/>
    <lineage>
        <taxon>Eukaryota</taxon>
        <taxon>Fungi</taxon>
        <taxon>Dikarya</taxon>
        <taxon>Basidiomycota</taxon>
        <taxon>Agaricomycotina</taxon>
        <taxon>Agaricomycetes</taxon>
        <taxon>Agaricomycetidae</taxon>
        <taxon>Boletales</taxon>
        <taxon>Sclerodermatineae</taxon>
        <taxon>Sclerodermataceae</taxon>
        <taxon>Scleroderma</taxon>
    </lineage>
</organism>
<dbReference type="HOGENOM" id="CLU_2387452_0_0_1"/>
<sequence>MGNKAVVATNKLTINNDGGMTLIYRENFAVLQLDFMVATPYPLCEADDTVMHCSNEKGEDDNKVSKLLSRPVWNKTRFREYLHTYQKMHKFAFG</sequence>
<keyword evidence="2" id="KW-1185">Reference proteome</keyword>
<reference evidence="2" key="2">
    <citation type="submission" date="2015-01" db="EMBL/GenBank/DDBJ databases">
        <title>Evolutionary Origins and Diversification of the Mycorrhizal Mutualists.</title>
        <authorList>
            <consortium name="DOE Joint Genome Institute"/>
            <consortium name="Mycorrhizal Genomics Consortium"/>
            <person name="Kohler A."/>
            <person name="Kuo A."/>
            <person name="Nagy L.G."/>
            <person name="Floudas D."/>
            <person name="Copeland A."/>
            <person name="Barry K.W."/>
            <person name="Cichocki N."/>
            <person name="Veneault-Fourrey C."/>
            <person name="LaButti K."/>
            <person name="Lindquist E.A."/>
            <person name="Lipzen A."/>
            <person name="Lundell T."/>
            <person name="Morin E."/>
            <person name="Murat C."/>
            <person name="Riley R."/>
            <person name="Ohm R."/>
            <person name="Sun H."/>
            <person name="Tunlid A."/>
            <person name="Henrissat B."/>
            <person name="Grigoriev I.V."/>
            <person name="Hibbett D.S."/>
            <person name="Martin F."/>
        </authorList>
    </citation>
    <scope>NUCLEOTIDE SEQUENCE [LARGE SCALE GENOMIC DNA]</scope>
    <source>
        <strain evidence="2">Foug A</strain>
    </source>
</reference>
<dbReference type="EMBL" id="KN822174">
    <property type="protein sequence ID" value="KIM53645.1"/>
    <property type="molecule type" value="Genomic_DNA"/>
</dbReference>
<reference evidence="1 2" key="1">
    <citation type="submission" date="2014-04" db="EMBL/GenBank/DDBJ databases">
        <authorList>
            <consortium name="DOE Joint Genome Institute"/>
            <person name="Kuo A."/>
            <person name="Kohler A."/>
            <person name="Nagy L.G."/>
            <person name="Floudas D."/>
            <person name="Copeland A."/>
            <person name="Barry K.W."/>
            <person name="Cichocki N."/>
            <person name="Veneault-Fourrey C."/>
            <person name="LaButti K."/>
            <person name="Lindquist E.A."/>
            <person name="Lipzen A."/>
            <person name="Lundell T."/>
            <person name="Morin E."/>
            <person name="Murat C."/>
            <person name="Sun H."/>
            <person name="Tunlid A."/>
            <person name="Henrissat B."/>
            <person name="Grigoriev I.V."/>
            <person name="Hibbett D.S."/>
            <person name="Martin F."/>
            <person name="Nordberg H.P."/>
            <person name="Cantor M.N."/>
            <person name="Hua S.X."/>
        </authorList>
    </citation>
    <scope>NUCLEOTIDE SEQUENCE [LARGE SCALE GENOMIC DNA]</scope>
    <source>
        <strain evidence="1 2">Foug A</strain>
    </source>
</reference>
<protein>
    <submittedName>
        <fullName evidence="1">Uncharacterized protein</fullName>
    </submittedName>
</protein>
<dbReference type="Proteomes" id="UP000053989">
    <property type="component" value="Unassembled WGS sequence"/>
</dbReference>
<accession>A0A0C3CYM4</accession>
<gene>
    <name evidence="1" type="ORF">SCLCIDRAFT_1222614</name>
</gene>
<dbReference type="InParanoid" id="A0A0C3CYM4"/>